<dbReference type="GO" id="GO:0042744">
    <property type="term" value="P:hydrogen peroxide catabolic process"/>
    <property type="evidence" value="ECO:0007669"/>
    <property type="project" value="InterPro"/>
</dbReference>
<dbReference type="InterPro" id="IPR010255">
    <property type="entry name" value="Haem_peroxidase_sf"/>
</dbReference>
<dbReference type="GO" id="GO:0140825">
    <property type="term" value="F:lactoperoxidase activity"/>
    <property type="evidence" value="ECO:0007669"/>
    <property type="project" value="UniProtKB-EC"/>
</dbReference>
<evidence type="ECO:0000256" key="14">
    <source>
        <dbReference type="PIRSR" id="PIRSR600823-5"/>
    </source>
</evidence>
<dbReference type="CDD" id="cd00693">
    <property type="entry name" value="secretory_peroxidase"/>
    <property type="match status" value="1"/>
</dbReference>
<keyword evidence="9 14" id="KW-1015">Disulfide bond</keyword>
<feature type="domain" description="Plant heme peroxidase family profile" evidence="16">
    <location>
        <begin position="59"/>
        <end position="430"/>
    </location>
</feature>
<dbReference type="Pfam" id="PF00141">
    <property type="entry name" value="peroxidase"/>
    <property type="match status" value="1"/>
</dbReference>
<feature type="disulfide bond" evidence="14">
    <location>
        <begin position="69"/>
        <end position="147"/>
    </location>
</feature>
<evidence type="ECO:0000256" key="7">
    <source>
        <dbReference type="ARBA" id="ARBA00023002"/>
    </source>
</evidence>
<dbReference type="Proteomes" id="UP000265566">
    <property type="component" value="Chromosome 2"/>
</dbReference>
<dbReference type="PROSITE" id="PS50873">
    <property type="entry name" value="PEROXIDASE_4"/>
    <property type="match status" value="1"/>
</dbReference>
<feature type="binding site" evidence="11">
    <location>
        <position position="238"/>
    </location>
    <ligand>
        <name>substrate</name>
    </ligand>
</feature>
<evidence type="ECO:0000256" key="10">
    <source>
        <dbReference type="PIRSR" id="PIRSR600823-1"/>
    </source>
</evidence>
<dbReference type="InterPro" id="IPR019794">
    <property type="entry name" value="Peroxidases_AS"/>
</dbReference>
<dbReference type="Gene3D" id="1.10.420.10">
    <property type="entry name" value="Peroxidase, domain 2"/>
    <property type="match status" value="1"/>
</dbReference>
<proteinExistence type="inferred from homology"/>
<dbReference type="PANTHER" id="PTHR31388">
    <property type="entry name" value="PEROXIDASE 72-RELATED"/>
    <property type="match status" value="1"/>
</dbReference>
<comment type="similarity">
    <text evidence="15">Belongs to the peroxidase family.</text>
</comment>
<feature type="binding site" evidence="12">
    <location>
        <position position="357"/>
    </location>
    <ligand>
        <name>Ca(2+)</name>
        <dbReference type="ChEBI" id="CHEBI:29108"/>
        <label>2</label>
    </ligand>
</feature>
<keyword evidence="7 17" id="KW-0560">Oxidoreductase</keyword>
<evidence type="ECO:0000256" key="4">
    <source>
        <dbReference type="ARBA" id="ARBA00022559"/>
    </source>
</evidence>
<evidence type="ECO:0000256" key="1">
    <source>
        <dbReference type="ARBA" id="ARBA00000189"/>
    </source>
</evidence>
<gene>
    <name evidence="17" type="ORF">MtrunA17_Chr2g0311241</name>
</gene>
<dbReference type="SUPFAM" id="SSF48113">
    <property type="entry name" value="Heme-dependent peroxidases"/>
    <property type="match status" value="1"/>
</dbReference>
<dbReference type="GO" id="GO:0046872">
    <property type="term" value="F:metal ion binding"/>
    <property type="evidence" value="ECO:0007669"/>
    <property type="project" value="UniProtKB-KW"/>
</dbReference>
<sequence>MRRFFIFNTWILVAFIAVLPVLLSLRTTSFNFYHTSFRSVKLAGIFPFDFSESIRDGSNLRYNFYKDSCPEAENIVRSAVTDIYSDHRDLAPSLLRLFFHDCFIQGCDASLLLEDRNISYEKQAIPNQTLKGFDKVDLIKEEVEQACPGVVSCADILALAARDSVFLRENTRIVRENGFLETMITLSDPCLILSLIIFAPMIYLSTWPWQGGGPFYPVLTGRRDSLQSFFQEAADQIPRPDDNITRTLHLFNLRGFNARETVSLLGAHNIGKIGCDFIQQRLYDFQGTGQPDPSIPLDFLSQMRQNCPDNNKNNVSSNGMFSTFTVSKPMNVHHSNNKGMSYKQALSSAVSSGASFDTHYYQSLLRGRGLLFADQQLMAEEKTAKLVSAYASDDGSTFRMDFARVMMKLSNLDVLTGNQGQVRLNCSRVVSS</sequence>
<dbReference type="AlphaFoldDB" id="A0A396JBT0"/>
<evidence type="ECO:0000256" key="9">
    <source>
        <dbReference type="ARBA" id="ARBA00023157"/>
    </source>
</evidence>
<feature type="disulfide bond" evidence="14">
    <location>
        <begin position="153"/>
        <end position="426"/>
    </location>
</feature>
<keyword evidence="6 12" id="KW-0479">Metal-binding</keyword>
<name>A0A396JBT0_MEDTR</name>
<evidence type="ECO:0000256" key="2">
    <source>
        <dbReference type="ARBA" id="ARBA00002322"/>
    </source>
</evidence>
<feature type="disulfide bond" evidence="14">
    <location>
        <begin position="102"/>
        <end position="107"/>
    </location>
</feature>
<comment type="cofactor">
    <cofactor evidence="12">
        <name>heme b</name>
        <dbReference type="ChEBI" id="CHEBI:60344"/>
    </cofactor>
    <text evidence="12">Binds 1 heme b (iron(II)-protoporphyrin IX) group per subunit.</text>
</comment>
<dbReference type="InterPro" id="IPR002016">
    <property type="entry name" value="Haem_peroxidase"/>
</dbReference>
<keyword evidence="5" id="KW-0349">Heme</keyword>
<evidence type="ECO:0000256" key="8">
    <source>
        <dbReference type="ARBA" id="ARBA00023004"/>
    </source>
</evidence>
<evidence type="ECO:0000256" key="6">
    <source>
        <dbReference type="ARBA" id="ARBA00022723"/>
    </source>
</evidence>
<feature type="disulfide bond" evidence="14">
    <location>
        <begin position="275"/>
        <end position="307"/>
    </location>
</feature>
<keyword evidence="4 17" id="KW-0575">Peroxidase</keyword>
<dbReference type="PANTHER" id="PTHR31388:SF5">
    <property type="entry name" value="PEROXIDASE"/>
    <property type="match status" value="1"/>
</dbReference>
<dbReference type="EMBL" id="PSQE01000002">
    <property type="protein sequence ID" value="RHN74514.1"/>
    <property type="molecule type" value="Genomic_DNA"/>
</dbReference>
<dbReference type="InterPro" id="IPR000823">
    <property type="entry name" value="Peroxidase_pln"/>
</dbReference>
<evidence type="ECO:0000256" key="13">
    <source>
        <dbReference type="PIRSR" id="PIRSR600823-4"/>
    </source>
</evidence>
<dbReference type="PRINTS" id="PR00461">
    <property type="entry name" value="PLPEROXIDASE"/>
</dbReference>
<keyword evidence="12" id="KW-0106">Calcium</keyword>
<comment type="function">
    <text evidence="2">Removal of H(2)O(2), oxidation of toxic reductants, biosynthesis and degradation of lignin, suberization, auxin catabolism, response to environmental stresses such as wounding, pathogen attack and oxidative stress. These functions might be dependent on each isozyme/isoform in each plant tissue.</text>
</comment>
<evidence type="ECO:0000256" key="15">
    <source>
        <dbReference type="RuleBase" id="RU004241"/>
    </source>
</evidence>
<feature type="site" description="Transition state stabilizer" evidence="13">
    <location>
        <position position="96"/>
    </location>
</feature>
<evidence type="ECO:0000256" key="11">
    <source>
        <dbReference type="PIRSR" id="PIRSR600823-2"/>
    </source>
</evidence>
<accession>A0A396JBT0</accession>
<feature type="active site" description="Proton acceptor" evidence="10">
    <location>
        <position position="100"/>
    </location>
</feature>
<dbReference type="Gramene" id="rna10600">
    <property type="protein sequence ID" value="RHN74514.1"/>
    <property type="gene ID" value="gene10600"/>
</dbReference>
<reference evidence="17" key="1">
    <citation type="journal article" date="2018" name="Nat. Plants">
        <title>Whole-genome landscape of Medicago truncatula symbiotic genes.</title>
        <authorList>
            <person name="Pecrix Y."/>
            <person name="Gamas P."/>
            <person name="Carrere S."/>
        </authorList>
    </citation>
    <scope>NUCLEOTIDE SEQUENCE</scope>
    <source>
        <tissue evidence="17">Leaves</tissue>
    </source>
</reference>
<evidence type="ECO:0000256" key="3">
    <source>
        <dbReference type="ARBA" id="ARBA00012313"/>
    </source>
</evidence>
<comment type="cofactor">
    <cofactor evidence="12">
        <name>Ca(2+)</name>
        <dbReference type="ChEBI" id="CHEBI:29108"/>
    </cofactor>
    <text evidence="12">Binds 2 calcium ions per subunit.</text>
</comment>
<feature type="binding site" description="axial binding residue" evidence="12">
    <location>
        <position position="268"/>
    </location>
    <ligand>
        <name>heme b</name>
        <dbReference type="ChEBI" id="CHEBI:60344"/>
    </ligand>
    <ligandPart>
        <name>Fe</name>
        <dbReference type="ChEBI" id="CHEBI:18248"/>
    </ligandPart>
</feature>
<evidence type="ECO:0000259" key="16">
    <source>
        <dbReference type="PROSITE" id="PS50873"/>
    </source>
</evidence>
<evidence type="ECO:0000256" key="12">
    <source>
        <dbReference type="PIRSR" id="PIRSR600823-3"/>
    </source>
</evidence>
<dbReference type="Gene3D" id="1.10.520.10">
    <property type="match status" value="1"/>
</dbReference>
<feature type="binding site" evidence="12">
    <location>
        <position position="110"/>
    </location>
    <ligand>
        <name>Ca(2+)</name>
        <dbReference type="ChEBI" id="CHEBI:29108"/>
        <label>1</label>
    </ligand>
</feature>
<dbReference type="EC" id="1.11.1.7" evidence="3"/>
<feature type="binding site" evidence="12">
    <location>
        <position position="101"/>
    </location>
    <ligand>
        <name>Ca(2+)</name>
        <dbReference type="ChEBI" id="CHEBI:29108"/>
        <label>1</label>
    </ligand>
</feature>
<comment type="caution">
    <text evidence="17">The sequence shown here is derived from an EMBL/GenBank/DDBJ whole genome shotgun (WGS) entry which is preliminary data.</text>
</comment>
<comment type="catalytic activity">
    <reaction evidence="1">
        <text>2 a phenolic donor + H2O2 = 2 a phenolic radical donor + 2 H2O</text>
        <dbReference type="Rhea" id="RHEA:56136"/>
        <dbReference type="ChEBI" id="CHEBI:15377"/>
        <dbReference type="ChEBI" id="CHEBI:16240"/>
        <dbReference type="ChEBI" id="CHEBI:139520"/>
        <dbReference type="ChEBI" id="CHEBI:139521"/>
        <dbReference type="EC" id="1.11.1.7"/>
    </reaction>
</comment>
<feature type="binding site" evidence="12">
    <location>
        <position position="121"/>
    </location>
    <ligand>
        <name>Ca(2+)</name>
        <dbReference type="ChEBI" id="CHEBI:29108"/>
        <label>1</label>
    </ligand>
</feature>
<dbReference type="PRINTS" id="PR00458">
    <property type="entry name" value="PEROXIDASE"/>
</dbReference>
<dbReference type="InterPro" id="IPR033905">
    <property type="entry name" value="Secretory_peroxidase"/>
</dbReference>
<keyword evidence="8 12" id="KW-0408">Iron</keyword>
<organism evidence="17">
    <name type="scientific">Medicago truncatula</name>
    <name type="common">Barrel medic</name>
    <name type="synonym">Medicago tribuloides</name>
    <dbReference type="NCBI Taxonomy" id="3880"/>
    <lineage>
        <taxon>Eukaryota</taxon>
        <taxon>Viridiplantae</taxon>
        <taxon>Streptophyta</taxon>
        <taxon>Embryophyta</taxon>
        <taxon>Tracheophyta</taxon>
        <taxon>Spermatophyta</taxon>
        <taxon>Magnoliopsida</taxon>
        <taxon>eudicotyledons</taxon>
        <taxon>Gunneridae</taxon>
        <taxon>Pentapetalae</taxon>
        <taxon>rosids</taxon>
        <taxon>fabids</taxon>
        <taxon>Fabales</taxon>
        <taxon>Fabaceae</taxon>
        <taxon>Papilionoideae</taxon>
        <taxon>50 kb inversion clade</taxon>
        <taxon>NPAAA clade</taxon>
        <taxon>Hologalegina</taxon>
        <taxon>IRL clade</taxon>
        <taxon>Trifolieae</taxon>
        <taxon>Medicago</taxon>
    </lineage>
</organism>
<dbReference type="GO" id="GO:0020037">
    <property type="term" value="F:heme binding"/>
    <property type="evidence" value="ECO:0007669"/>
    <property type="project" value="InterPro"/>
</dbReference>
<evidence type="ECO:0000256" key="5">
    <source>
        <dbReference type="ARBA" id="ARBA00022617"/>
    </source>
</evidence>
<feature type="binding site" evidence="12">
    <location>
        <position position="106"/>
    </location>
    <ligand>
        <name>Ca(2+)</name>
        <dbReference type="ChEBI" id="CHEBI:29108"/>
        <label>1</label>
    </ligand>
</feature>
<evidence type="ECO:0000313" key="17">
    <source>
        <dbReference type="EMBL" id="RHN74514.1"/>
    </source>
</evidence>
<feature type="binding site" evidence="12">
    <location>
        <position position="108"/>
    </location>
    <ligand>
        <name>Ca(2+)</name>
        <dbReference type="ChEBI" id="CHEBI:29108"/>
        <label>1</label>
    </ligand>
</feature>
<protein>
    <recommendedName>
        <fullName evidence="3">peroxidase</fullName>
        <ecNumber evidence="3">1.11.1.7</ecNumber>
    </recommendedName>
</protein>
<dbReference type="PROSITE" id="PS00436">
    <property type="entry name" value="PEROXIDASE_2"/>
    <property type="match status" value="1"/>
</dbReference>
<dbReference type="GO" id="GO:0006979">
    <property type="term" value="P:response to oxidative stress"/>
    <property type="evidence" value="ECO:0007669"/>
    <property type="project" value="InterPro"/>
</dbReference>